<keyword evidence="2" id="KW-1185">Reference proteome</keyword>
<sequence>MDAPELFDPDLWCPLTDRAKRDALSSALLAALDGAAGVRETRIEVGPVDKPYDYTAVVETDVGDLKTPLWSHARAQIFCDPSIHSANRRQIAPGLDLARAAERLRSRLDVRYALETRGLTLTLTPESGVERTWTAERARFRDRTAVTREDVIPKAGDVDLRDLLAHFYTGPSLRVVGEDGEAFLLPAGSEEEGRMVSLCQACHHWEEGSVAVCTACGGPAETVIAARPARR</sequence>
<reference evidence="1 2" key="1">
    <citation type="submission" date="2020-08" db="EMBL/GenBank/DDBJ databases">
        <title>Genomic Encyclopedia of Type Strains, Phase IV (KMG-IV): sequencing the most valuable type-strain genomes for metagenomic binning, comparative biology and taxonomic classification.</title>
        <authorList>
            <person name="Goeker M."/>
        </authorList>
    </citation>
    <scope>NUCLEOTIDE SEQUENCE [LARGE SCALE GENOMIC DNA]</scope>
    <source>
        <strain evidence="1 2">DSM 29007</strain>
    </source>
</reference>
<evidence type="ECO:0000313" key="2">
    <source>
        <dbReference type="Proteomes" id="UP000582837"/>
    </source>
</evidence>
<protein>
    <submittedName>
        <fullName evidence="1">Uncharacterized protein</fullName>
    </submittedName>
</protein>
<evidence type="ECO:0000313" key="1">
    <source>
        <dbReference type="EMBL" id="MBB6068993.1"/>
    </source>
</evidence>
<accession>A0A841GUZ9</accession>
<gene>
    <name evidence="1" type="ORF">HNQ61_000604</name>
</gene>
<proteinExistence type="predicted"/>
<organism evidence="1 2">
    <name type="scientific">Longimicrobium terrae</name>
    <dbReference type="NCBI Taxonomy" id="1639882"/>
    <lineage>
        <taxon>Bacteria</taxon>
        <taxon>Pseudomonadati</taxon>
        <taxon>Gemmatimonadota</taxon>
        <taxon>Longimicrobiia</taxon>
        <taxon>Longimicrobiales</taxon>
        <taxon>Longimicrobiaceae</taxon>
        <taxon>Longimicrobium</taxon>
    </lineage>
</organism>
<dbReference type="RefSeq" id="WP_170031621.1">
    <property type="nucleotide sequence ID" value="NZ_JABDTL010000001.1"/>
</dbReference>
<dbReference type="AlphaFoldDB" id="A0A841GUZ9"/>
<comment type="caution">
    <text evidence="1">The sequence shown here is derived from an EMBL/GenBank/DDBJ whole genome shotgun (WGS) entry which is preliminary data.</text>
</comment>
<dbReference type="EMBL" id="JACHIA010000001">
    <property type="protein sequence ID" value="MBB6068993.1"/>
    <property type="molecule type" value="Genomic_DNA"/>
</dbReference>
<dbReference type="Proteomes" id="UP000582837">
    <property type="component" value="Unassembled WGS sequence"/>
</dbReference>
<name>A0A841GUZ9_9BACT</name>